<dbReference type="PANTHER" id="PTHR42923:SF46">
    <property type="entry name" value="AMINE OXIDASE"/>
    <property type="match status" value="1"/>
</dbReference>
<name>A0A839ZV27_9CAUL</name>
<sequence>MPRTDDRLLVIGAGPMGLAAAYYAAKAGWKVEVLEAGDRPGGMAAHFDFNGLSLERFYHFCCRSDVDTTALLAELGLPPISWVPTKMGYFVDGKLHPWGDPISLLTFPGMSLVEKVRYGLQAYLSTKRSDWRRLDQISAADWFRAWCGPRVYDKLWRPLFELKFYEHAESISAAWVWQRIKRLGRSRRSLFQEELGYIEGGSEALVTALTNAIEKLDGTIHLRTPASRLLIAEGAAHGVETADGRRFEASQVISTVAMPYAAAMLADHPDLASSYAQFENVGVVCVVHQLAQPVTPNFWVNISDPTIDAPGFVEFSNLRPLDRHIVYVPYYMPADNPAFGRPDESFIEESFGYLQRVNAALSASDRIASHVARLRYAQPVCDVGFADKIPDPQTPAAGLQIADTCFYYPEDRGVSESIGYARRLVESLPRA</sequence>
<dbReference type="PANTHER" id="PTHR42923">
    <property type="entry name" value="PROTOPORPHYRINOGEN OXIDASE"/>
    <property type="match status" value="1"/>
</dbReference>
<reference evidence="2 3" key="1">
    <citation type="submission" date="2020-08" db="EMBL/GenBank/DDBJ databases">
        <title>Genomic Encyclopedia of Type Strains, Phase IV (KMG-IV): sequencing the most valuable type-strain genomes for metagenomic binning, comparative biology and taxonomic classification.</title>
        <authorList>
            <person name="Goeker M."/>
        </authorList>
    </citation>
    <scope>NUCLEOTIDE SEQUENCE [LARGE SCALE GENOMIC DNA]</scope>
    <source>
        <strain evidence="2 3">DSM 21793</strain>
    </source>
</reference>
<proteinExistence type="predicted"/>
<dbReference type="RefSeq" id="WP_183770001.1">
    <property type="nucleotide sequence ID" value="NZ_JACIDK010000001.1"/>
</dbReference>
<keyword evidence="3" id="KW-1185">Reference proteome</keyword>
<gene>
    <name evidence="2" type="ORF">GGQ61_000833</name>
</gene>
<protein>
    <submittedName>
        <fullName evidence="2">Protoporphyrinogen oxidase</fullName>
    </submittedName>
</protein>
<comment type="caution">
    <text evidence="2">The sequence shown here is derived from an EMBL/GenBank/DDBJ whole genome shotgun (WGS) entry which is preliminary data.</text>
</comment>
<dbReference type="NCBIfam" id="NF005560">
    <property type="entry name" value="PRK07233.1"/>
    <property type="match status" value="1"/>
</dbReference>
<dbReference type="EMBL" id="JACIDK010000001">
    <property type="protein sequence ID" value="MBB3890136.1"/>
    <property type="molecule type" value="Genomic_DNA"/>
</dbReference>
<dbReference type="InterPro" id="IPR050464">
    <property type="entry name" value="Zeta_carotene_desat/Oxidored"/>
</dbReference>
<evidence type="ECO:0000313" key="3">
    <source>
        <dbReference type="Proteomes" id="UP000530564"/>
    </source>
</evidence>
<dbReference type="SUPFAM" id="SSF51905">
    <property type="entry name" value="FAD/NAD(P)-binding domain"/>
    <property type="match status" value="1"/>
</dbReference>
<feature type="domain" description="Amine oxidase" evidence="1">
    <location>
        <begin position="17"/>
        <end position="347"/>
    </location>
</feature>
<dbReference type="InterPro" id="IPR036188">
    <property type="entry name" value="FAD/NAD-bd_sf"/>
</dbReference>
<evidence type="ECO:0000259" key="1">
    <source>
        <dbReference type="Pfam" id="PF01593"/>
    </source>
</evidence>
<dbReference type="InterPro" id="IPR002937">
    <property type="entry name" value="Amino_oxidase"/>
</dbReference>
<dbReference type="Pfam" id="PF01593">
    <property type="entry name" value="Amino_oxidase"/>
    <property type="match status" value="1"/>
</dbReference>
<dbReference type="GO" id="GO:0016491">
    <property type="term" value="F:oxidoreductase activity"/>
    <property type="evidence" value="ECO:0007669"/>
    <property type="project" value="InterPro"/>
</dbReference>
<accession>A0A839ZV27</accession>
<dbReference type="Gene3D" id="3.50.50.60">
    <property type="entry name" value="FAD/NAD(P)-binding domain"/>
    <property type="match status" value="1"/>
</dbReference>
<dbReference type="PRINTS" id="PR00368">
    <property type="entry name" value="FADPNR"/>
</dbReference>
<evidence type="ECO:0000313" key="2">
    <source>
        <dbReference type="EMBL" id="MBB3890136.1"/>
    </source>
</evidence>
<dbReference type="AlphaFoldDB" id="A0A839ZV27"/>
<organism evidence="2 3">
    <name type="scientific">Phenylobacterium haematophilum</name>
    <dbReference type="NCBI Taxonomy" id="98513"/>
    <lineage>
        <taxon>Bacteria</taxon>
        <taxon>Pseudomonadati</taxon>
        <taxon>Pseudomonadota</taxon>
        <taxon>Alphaproteobacteria</taxon>
        <taxon>Caulobacterales</taxon>
        <taxon>Caulobacteraceae</taxon>
        <taxon>Phenylobacterium</taxon>
    </lineage>
</organism>
<dbReference type="Proteomes" id="UP000530564">
    <property type="component" value="Unassembled WGS sequence"/>
</dbReference>